<sequence length="265" mass="31362">MAEIGFKHPHVLHLMFAFTALHLAHCRPNRKEEYIAIADRHYERALILVTPEIAKLNPENCDAVLIAVQMICFISWGRGPQPGEYLAFGRDKRSDWLMMFRGIRTTLASIGRPQFVKTHVPTARAKGRPLPTQEVPEGYEEHLDELREHVEFVSKDTICHEDDVLAVDILREMFHNRYQGIDGEYHVSFGWLFRMTDDFLERLQQRDPIPMVIYAHFVVLIRVLEQFWYMQGWTHHVMSGIWELMPREHRAWLDWPIKRIGWIRP</sequence>
<evidence type="ECO:0000313" key="1">
    <source>
        <dbReference type="EMBL" id="CAE7185551.1"/>
    </source>
</evidence>
<accession>A0A6S6W8U4</accession>
<dbReference type="InterPro" id="IPR052400">
    <property type="entry name" value="Zn2-C6_fungal_TF"/>
</dbReference>
<name>A0A6S6W8U4_9PLEO</name>
<dbReference type="InterPro" id="IPR021858">
    <property type="entry name" value="Fun_TF"/>
</dbReference>
<dbReference type="Proteomes" id="UP000472372">
    <property type="component" value="Chromosome 6"/>
</dbReference>
<dbReference type="AlphaFoldDB" id="A0A6S6W8U4"/>
<organism evidence="1 2">
    <name type="scientific">Pyrenophora teres f. teres</name>
    <dbReference type="NCBI Taxonomy" id="97479"/>
    <lineage>
        <taxon>Eukaryota</taxon>
        <taxon>Fungi</taxon>
        <taxon>Dikarya</taxon>
        <taxon>Ascomycota</taxon>
        <taxon>Pezizomycotina</taxon>
        <taxon>Dothideomycetes</taxon>
        <taxon>Pleosporomycetidae</taxon>
        <taxon>Pleosporales</taxon>
        <taxon>Pleosporineae</taxon>
        <taxon>Pleosporaceae</taxon>
        <taxon>Pyrenophora</taxon>
    </lineage>
</organism>
<dbReference type="GO" id="GO:0000981">
    <property type="term" value="F:DNA-binding transcription factor activity, RNA polymerase II-specific"/>
    <property type="evidence" value="ECO:0007669"/>
    <property type="project" value="TreeGrafter"/>
</dbReference>
<dbReference type="EMBL" id="HG992982">
    <property type="protein sequence ID" value="CAE7185551.1"/>
    <property type="molecule type" value="Genomic_DNA"/>
</dbReference>
<dbReference type="PANTHER" id="PTHR47657:SF13">
    <property type="entry name" value="ZN(2)-C6 FUNGAL-TYPE DOMAIN-CONTAINING PROTEIN-RELATED"/>
    <property type="match status" value="1"/>
</dbReference>
<dbReference type="PANTHER" id="PTHR47657">
    <property type="entry name" value="STEROL REGULATORY ELEMENT-BINDING PROTEIN ECM22"/>
    <property type="match status" value="1"/>
</dbReference>
<gene>
    <name evidence="1" type="ORF">PTTW11_06823</name>
</gene>
<evidence type="ECO:0000313" key="2">
    <source>
        <dbReference type="Proteomes" id="UP000472372"/>
    </source>
</evidence>
<proteinExistence type="predicted"/>
<reference evidence="1" key="1">
    <citation type="submission" date="2021-02" db="EMBL/GenBank/DDBJ databases">
        <authorList>
            <person name="Syme A R."/>
            <person name="Syme A R."/>
            <person name="Moolhuijzen P."/>
        </authorList>
    </citation>
    <scope>NUCLEOTIDE SEQUENCE</scope>
    <source>
        <strain evidence="1">W1-1</strain>
    </source>
</reference>
<dbReference type="Pfam" id="PF11951">
    <property type="entry name" value="Fungal_trans_2"/>
    <property type="match status" value="1"/>
</dbReference>
<protein>
    <submittedName>
        <fullName evidence="1">Uncharacterized protein</fullName>
    </submittedName>
</protein>